<feature type="region of interest" description="Disordered" evidence="13">
    <location>
        <begin position="1296"/>
        <end position="1396"/>
    </location>
</feature>
<dbReference type="Proteomes" id="UP000005408">
    <property type="component" value="Unassembled WGS sequence"/>
</dbReference>
<evidence type="ECO:0000256" key="7">
    <source>
        <dbReference type="ARBA" id="ARBA00023069"/>
    </source>
</evidence>
<dbReference type="InterPro" id="IPR027417">
    <property type="entry name" value="P-loop_NTPase"/>
</dbReference>
<dbReference type="InterPro" id="IPR027640">
    <property type="entry name" value="Kinesin-like_fam"/>
</dbReference>
<protein>
    <recommendedName>
        <fullName evidence="14">Kinesin motor domain-containing protein</fullName>
    </recommendedName>
</protein>
<dbReference type="PROSITE" id="PS00411">
    <property type="entry name" value="KINESIN_MOTOR_1"/>
    <property type="match status" value="1"/>
</dbReference>
<dbReference type="Gene3D" id="3.40.850.10">
    <property type="entry name" value="Kinesin motor domain"/>
    <property type="match status" value="1"/>
</dbReference>
<dbReference type="PRINTS" id="PR00380">
    <property type="entry name" value="KINESINHEAVY"/>
</dbReference>
<dbReference type="Pfam" id="PF00225">
    <property type="entry name" value="Kinesin"/>
    <property type="match status" value="1"/>
</dbReference>
<keyword evidence="16" id="KW-1185">Reference proteome</keyword>
<keyword evidence="7" id="KW-0969">Cilium</keyword>
<dbReference type="GO" id="GO:0005875">
    <property type="term" value="C:microtubule associated complex"/>
    <property type="evidence" value="ECO:0007669"/>
    <property type="project" value="TreeGrafter"/>
</dbReference>
<feature type="coiled-coil region" evidence="12">
    <location>
        <begin position="1173"/>
        <end position="1207"/>
    </location>
</feature>
<evidence type="ECO:0000256" key="9">
    <source>
        <dbReference type="ARBA" id="ARBA00023212"/>
    </source>
</evidence>
<evidence type="ECO:0000256" key="10">
    <source>
        <dbReference type="ARBA" id="ARBA00023273"/>
    </source>
</evidence>
<evidence type="ECO:0000256" key="1">
    <source>
        <dbReference type="ARBA" id="ARBA00004138"/>
    </source>
</evidence>
<dbReference type="GO" id="GO:0003777">
    <property type="term" value="F:microtubule motor activity"/>
    <property type="evidence" value="ECO:0007669"/>
    <property type="project" value="InterPro"/>
</dbReference>
<sequence>METKMATQQEMNVRVAVRVRPLLPKERVSGEEMCVRTMPSSNQLVLGKDRGFTFDYVLSSKTTQEEVYKSCVESLVRSIFEGYNATVFAYGQTGSGKTYTVGGGNMNSITEEEYGIIPRALKDMFDYMQANKEMEYSVKVSYIEIYKEELQDLLDIETPANNLHVREDDKGNTVIIGAREVECETLDDVMSLLESGSSVRHTGSTQMNEQSSRSHSVFTVNIGQKWSENDVMAEKRKQSESTESLDEDITHTMFGKFHFVDLAGSERAHRTGNVGDRFKESVHINSGLLALGNVISALGDPKKKATHIPYRESKITRLLKDSLGGNAKTLMICCISPSSANLDESHNALKYANRARNIKNTPVVNRDVQSIRFEEMQTEIKALREELVRQRTSMLSNGCGDSVYNPEKAMQDALQMKKLEDHVIRLQTECSHYKMIAEEAYRQLIEIQQKDILSKSQDVRLKDWLDLMEEIKNKVPATLTKEELENQTIRDLQSQLNKCREDLKSDEEIFAEKNKEFNGLSERNEDLGNLLEESNKRLSDAENQIKKQEHQLIEQQIKIEELNRALKEDIRDSVIMTNQDELFSESSIIEEEAVTSSAPAGMTGGQRPKSVPVQLSRRPDAYPGLRPPSRNIKTSPALFTLERVMKSFRARSQLLVSRLEDSDEVMHQTFEEEEDVKAAIGSSLGDGSKFTRKGTYKVKRGKTEDNKENNGDQMNVPSIRISKPLFRGSLSSSAGDTVYDTVEDRLRKSINTQRKIKETQIKMSEDHQKMRDLSINIRMKEQLIKELVKTGKDAETLNKQYADKIKHLEREKEKTRSELEETQKVLTDLESNKHQEKIEKQRLQQEYKKKIELAKAKMSAIQRKQKETEKIANFSAQNSKKISDLEMQVDRMRQQQDQLQKRLKDESDKKGRLEKEMQKEAQKVKDLQKKNEQQQKLLKKKNEEIAAAQKKLRTGSLPPIQIDDIEKMEEQRRWLDNEVEKVVEQRRQVEELEEMVKKREEIVSKKEAILNEKSELEMKKLRSSQVINKNILTVSTKLDTVDRMIDEKNRELAHTPQGDQQRVREELGLLQSNRDTLQKKRAVLEEKLQEGKLLSGQEERRMIELDEAIEALDAAIEYKNDNISSKKLELRHSQILSQSEDSITNRLNALSAVETKTLLSKYFEKVINLREQERKTELQCSEMEVKLDEQERLIRELEGALQRAAVEVDRRLTKQQREYEQKMQLLMHQITTSSTAVEDQPVTETTESKLHRLEKDLYFYKKTSRDLKRKLKDLIASGTIRSQDMGLNSLQSSVDEQEFPPMSNNHSHIPGSLNRERESRPLSGRSDSSRPNSARNAVVTHTSITPVKISRNNLRLMSEKEVSVRRSNLSTSQQSVGSPPPPHDSLDPGGGNNPWG</sequence>
<keyword evidence="5 11" id="KW-0067">ATP-binding</keyword>
<evidence type="ECO:0000256" key="8">
    <source>
        <dbReference type="ARBA" id="ARBA00023175"/>
    </source>
</evidence>
<evidence type="ECO:0000256" key="11">
    <source>
        <dbReference type="PROSITE-ProRule" id="PRU00283"/>
    </source>
</evidence>
<dbReference type="PROSITE" id="PS50067">
    <property type="entry name" value="KINESIN_MOTOR_2"/>
    <property type="match status" value="1"/>
</dbReference>
<feature type="binding site" evidence="11">
    <location>
        <begin position="91"/>
        <end position="98"/>
    </location>
    <ligand>
        <name>ATP</name>
        <dbReference type="ChEBI" id="CHEBI:30616"/>
    </ligand>
</feature>
<keyword evidence="3" id="KW-0963">Cytoplasm</keyword>
<dbReference type="Pfam" id="PF25764">
    <property type="entry name" value="KIF21A_4th"/>
    <property type="match status" value="1"/>
</dbReference>
<keyword evidence="8 11" id="KW-0505">Motor protein</keyword>
<keyword evidence="4 11" id="KW-0547">Nucleotide-binding</keyword>
<dbReference type="SMART" id="SM00129">
    <property type="entry name" value="KISc"/>
    <property type="match status" value="1"/>
</dbReference>
<feature type="region of interest" description="Disordered" evidence="13">
    <location>
        <begin position="890"/>
        <end position="937"/>
    </location>
</feature>
<dbReference type="PANTHER" id="PTHR47969:SF25">
    <property type="entry name" value="KINESIN MOTOR DOMAIN-CONTAINING PROTEIN"/>
    <property type="match status" value="1"/>
</dbReference>
<feature type="region of interest" description="Disordered" evidence="13">
    <location>
        <begin position="594"/>
        <end position="630"/>
    </location>
</feature>
<dbReference type="GO" id="GO:0007052">
    <property type="term" value="P:mitotic spindle organization"/>
    <property type="evidence" value="ECO:0007669"/>
    <property type="project" value="TreeGrafter"/>
</dbReference>
<organism evidence="15 16">
    <name type="scientific">Magallana gigas</name>
    <name type="common">Pacific oyster</name>
    <name type="synonym">Crassostrea gigas</name>
    <dbReference type="NCBI Taxonomy" id="29159"/>
    <lineage>
        <taxon>Eukaryota</taxon>
        <taxon>Metazoa</taxon>
        <taxon>Spiralia</taxon>
        <taxon>Lophotrochozoa</taxon>
        <taxon>Mollusca</taxon>
        <taxon>Bivalvia</taxon>
        <taxon>Autobranchia</taxon>
        <taxon>Pteriomorphia</taxon>
        <taxon>Ostreida</taxon>
        <taxon>Ostreoidea</taxon>
        <taxon>Ostreidae</taxon>
        <taxon>Magallana</taxon>
    </lineage>
</organism>
<dbReference type="InterPro" id="IPR001752">
    <property type="entry name" value="Kinesin_motor_dom"/>
</dbReference>
<feature type="coiled-coil region" evidence="12">
    <location>
        <begin position="489"/>
        <end position="572"/>
    </location>
</feature>
<feature type="coiled-coil region" evidence="12">
    <location>
        <begin position="1060"/>
        <end position="1094"/>
    </location>
</feature>
<evidence type="ECO:0000256" key="12">
    <source>
        <dbReference type="SAM" id="Coils"/>
    </source>
</evidence>
<evidence type="ECO:0000259" key="14">
    <source>
        <dbReference type="PROSITE" id="PS50067"/>
    </source>
</evidence>
<feature type="compositionally biased region" description="Basic and acidic residues" evidence="13">
    <location>
        <begin position="890"/>
        <end position="933"/>
    </location>
</feature>
<dbReference type="InterPro" id="IPR036961">
    <property type="entry name" value="Kinesin_motor_dom_sf"/>
</dbReference>
<dbReference type="PANTHER" id="PTHR47969">
    <property type="entry name" value="CHROMOSOME-ASSOCIATED KINESIN KIF4A-RELATED"/>
    <property type="match status" value="1"/>
</dbReference>
<evidence type="ECO:0000313" key="16">
    <source>
        <dbReference type="Proteomes" id="UP000005408"/>
    </source>
</evidence>
<evidence type="ECO:0000256" key="4">
    <source>
        <dbReference type="ARBA" id="ARBA00022741"/>
    </source>
</evidence>
<comment type="subcellular location">
    <subcellularLocation>
        <location evidence="1">Cell projection</location>
        <location evidence="1">Cilium</location>
    </subcellularLocation>
    <subcellularLocation>
        <location evidence="2">Cytoplasm</location>
        <location evidence="2">Cytoskeleton</location>
    </subcellularLocation>
</comment>
<evidence type="ECO:0000256" key="3">
    <source>
        <dbReference type="ARBA" id="ARBA00022490"/>
    </source>
</evidence>
<evidence type="ECO:0000256" key="2">
    <source>
        <dbReference type="ARBA" id="ARBA00004245"/>
    </source>
</evidence>
<dbReference type="GO" id="GO:0008017">
    <property type="term" value="F:microtubule binding"/>
    <property type="evidence" value="ECO:0007669"/>
    <property type="project" value="InterPro"/>
</dbReference>
<dbReference type="SUPFAM" id="SSF52540">
    <property type="entry name" value="P-loop containing nucleoside triphosphate hydrolases"/>
    <property type="match status" value="1"/>
</dbReference>
<keyword evidence="6 12" id="KW-0175">Coiled coil</keyword>
<dbReference type="GO" id="GO:0005524">
    <property type="term" value="F:ATP binding"/>
    <property type="evidence" value="ECO:0007669"/>
    <property type="project" value="UniProtKB-UniRule"/>
</dbReference>
<feature type="domain" description="Kinesin motor" evidence="14">
    <location>
        <begin position="12"/>
        <end position="358"/>
    </location>
</feature>
<dbReference type="CDD" id="cd01372">
    <property type="entry name" value="KISc_KIF4"/>
    <property type="match status" value="1"/>
</dbReference>
<evidence type="ECO:0000256" key="5">
    <source>
        <dbReference type="ARBA" id="ARBA00022840"/>
    </source>
</evidence>
<feature type="compositionally biased region" description="Polar residues" evidence="13">
    <location>
        <begin position="1365"/>
        <end position="1377"/>
    </location>
</feature>
<dbReference type="EnsemblMetazoa" id="G4298.1">
    <property type="protein sequence ID" value="G4298.1:cds"/>
    <property type="gene ID" value="G4298"/>
</dbReference>
<comment type="similarity">
    <text evidence="11">Belongs to the TRAFAC class myosin-kinesin ATPase superfamily. Kinesin family.</text>
</comment>
<proteinExistence type="inferred from homology"/>
<accession>A0A8W8N506</accession>
<dbReference type="GO" id="GO:0051231">
    <property type="term" value="P:spindle elongation"/>
    <property type="evidence" value="ECO:0007669"/>
    <property type="project" value="TreeGrafter"/>
</dbReference>
<dbReference type="FunFam" id="3.40.850.10:FF:000025">
    <property type="entry name" value="kinesin-like protein KIF27 isoform X1"/>
    <property type="match status" value="1"/>
</dbReference>
<reference evidence="15" key="1">
    <citation type="submission" date="2022-08" db="UniProtKB">
        <authorList>
            <consortium name="EnsemblMetazoa"/>
        </authorList>
    </citation>
    <scope>IDENTIFICATION</scope>
    <source>
        <strain evidence="15">05x7-T-G4-1.051#20</strain>
    </source>
</reference>
<keyword evidence="10" id="KW-0966">Cell projection</keyword>
<feature type="coiled-coil region" evidence="12">
    <location>
        <begin position="366"/>
        <end position="393"/>
    </location>
</feature>
<dbReference type="InterPro" id="IPR019821">
    <property type="entry name" value="Kinesin_motor_CS"/>
</dbReference>
<keyword evidence="9" id="KW-0206">Cytoskeleton</keyword>
<name>A0A8W8N506_MAGGI</name>
<evidence type="ECO:0000256" key="6">
    <source>
        <dbReference type="ARBA" id="ARBA00023054"/>
    </source>
</evidence>
<dbReference type="GO" id="GO:0007018">
    <property type="term" value="P:microtubule-based movement"/>
    <property type="evidence" value="ECO:0007669"/>
    <property type="project" value="InterPro"/>
</dbReference>
<feature type="compositionally biased region" description="Polar residues" evidence="13">
    <location>
        <begin position="1325"/>
        <end position="1355"/>
    </location>
</feature>
<evidence type="ECO:0000313" key="15">
    <source>
        <dbReference type="EnsemblMetazoa" id="G4298.1:cds"/>
    </source>
</evidence>
<dbReference type="GO" id="GO:0005929">
    <property type="term" value="C:cilium"/>
    <property type="evidence" value="ECO:0007669"/>
    <property type="project" value="UniProtKB-SubCell"/>
</dbReference>
<evidence type="ECO:0000256" key="13">
    <source>
        <dbReference type="SAM" id="MobiDB-lite"/>
    </source>
</evidence>